<protein>
    <recommendedName>
        <fullName evidence="1">Disease resistance protein At4g27190-like leucine-rich repeats domain-containing protein</fullName>
    </recommendedName>
</protein>
<keyword evidence="3" id="KW-1185">Reference proteome</keyword>
<dbReference type="Proteomes" id="UP000000768">
    <property type="component" value="Chromosome 10"/>
</dbReference>
<evidence type="ECO:0000313" key="3">
    <source>
        <dbReference type="Proteomes" id="UP000000768"/>
    </source>
</evidence>
<dbReference type="AlphaFoldDB" id="A0A194YLT8"/>
<dbReference type="InterPro" id="IPR057135">
    <property type="entry name" value="At4g27190-like_LRR"/>
</dbReference>
<dbReference type="OMA" id="MKARYIW"/>
<dbReference type="InParanoid" id="A0A194YLT8"/>
<accession>A0A194YLT8</accession>
<dbReference type="PANTHER" id="PTHR33463:SF209">
    <property type="entry name" value="DISEASE RESISTANCE PROTEIN RPS2-LIKE"/>
    <property type="match status" value="1"/>
</dbReference>
<dbReference type="EMBL" id="CM000769">
    <property type="protein sequence ID" value="KXG20940.1"/>
    <property type="molecule type" value="Genomic_DNA"/>
</dbReference>
<dbReference type="Gene3D" id="3.80.10.10">
    <property type="entry name" value="Ribonuclease Inhibitor"/>
    <property type="match status" value="1"/>
</dbReference>
<reference evidence="3" key="2">
    <citation type="journal article" date="2018" name="Plant J.">
        <title>The Sorghum bicolor reference genome: improved assembly, gene annotations, a transcriptome atlas, and signatures of genome organization.</title>
        <authorList>
            <person name="McCormick R.F."/>
            <person name="Truong S.K."/>
            <person name="Sreedasyam A."/>
            <person name="Jenkins J."/>
            <person name="Shu S."/>
            <person name="Sims D."/>
            <person name="Kennedy M."/>
            <person name="Amirebrahimi M."/>
            <person name="Weers B.D."/>
            <person name="McKinley B."/>
            <person name="Mattison A."/>
            <person name="Morishige D.T."/>
            <person name="Grimwood J."/>
            <person name="Schmutz J."/>
            <person name="Mullet J.E."/>
        </authorList>
    </citation>
    <scope>NUCLEOTIDE SEQUENCE [LARGE SCALE GENOMIC DNA]</scope>
    <source>
        <strain evidence="3">cv. BTx623</strain>
    </source>
</reference>
<evidence type="ECO:0000259" key="1">
    <source>
        <dbReference type="Pfam" id="PF23247"/>
    </source>
</evidence>
<gene>
    <name evidence="2" type="ORF">SORBI_3010G273500</name>
</gene>
<dbReference type="SUPFAM" id="SSF52047">
    <property type="entry name" value="RNI-like"/>
    <property type="match status" value="1"/>
</dbReference>
<proteinExistence type="predicted"/>
<dbReference type="InterPro" id="IPR050905">
    <property type="entry name" value="Plant_NBS-LRR"/>
</dbReference>
<reference evidence="2 3" key="1">
    <citation type="journal article" date="2009" name="Nature">
        <title>The Sorghum bicolor genome and the diversification of grasses.</title>
        <authorList>
            <person name="Paterson A.H."/>
            <person name="Bowers J.E."/>
            <person name="Bruggmann R."/>
            <person name="Dubchak I."/>
            <person name="Grimwood J."/>
            <person name="Gundlach H."/>
            <person name="Haberer G."/>
            <person name="Hellsten U."/>
            <person name="Mitros T."/>
            <person name="Poliakov A."/>
            <person name="Schmutz J."/>
            <person name="Spannagl M."/>
            <person name="Tang H."/>
            <person name="Wang X."/>
            <person name="Wicker T."/>
            <person name="Bharti A.K."/>
            <person name="Chapman J."/>
            <person name="Feltus F.A."/>
            <person name="Gowik U."/>
            <person name="Grigoriev I.V."/>
            <person name="Lyons E."/>
            <person name="Maher C.A."/>
            <person name="Martis M."/>
            <person name="Narechania A."/>
            <person name="Otillar R.P."/>
            <person name="Penning B.W."/>
            <person name="Salamov A.A."/>
            <person name="Wang Y."/>
            <person name="Zhang L."/>
            <person name="Carpita N.C."/>
            <person name="Freeling M."/>
            <person name="Gingle A.R."/>
            <person name="Hash C.T."/>
            <person name="Keller B."/>
            <person name="Klein P."/>
            <person name="Kresovich S."/>
            <person name="McCann M.C."/>
            <person name="Ming R."/>
            <person name="Peterson D.G."/>
            <person name="Mehboob-ur-Rahman"/>
            <person name="Ware D."/>
            <person name="Westhoff P."/>
            <person name="Mayer K.F."/>
            <person name="Messing J."/>
            <person name="Rokhsar D.S."/>
        </authorList>
    </citation>
    <scope>NUCLEOTIDE SEQUENCE [LARGE SCALE GENOMIC DNA]</scope>
    <source>
        <strain evidence="3">cv. BTx623</strain>
    </source>
</reference>
<dbReference type="eggNOG" id="ENOG502SYYC">
    <property type="taxonomic scope" value="Eukaryota"/>
</dbReference>
<evidence type="ECO:0000313" key="2">
    <source>
        <dbReference type="EMBL" id="KXG20940.1"/>
    </source>
</evidence>
<dbReference type="InterPro" id="IPR032675">
    <property type="entry name" value="LRR_dom_sf"/>
</dbReference>
<dbReference type="Gramene" id="KXG20940">
    <property type="protein sequence ID" value="KXG20940"/>
    <property type="gene ID" value="SORBI_3010G273500"/>
</dbReference>
<dbReference type="Pfam" id="PF23247">
    <property type="entry name" value="LRR_RPS2"/>
    <property type="match status" value="1"/>
</dbReference>
<sequence length="209" mass="24730">MKARYIWDWSKSVFFLVGSNSFERLTFLHLDYCPRLVHVLPLYRSKSCQRLETLEIVCCGNLMEIFPSDEHSSGSQSQQEQPREFPSLKHIHLYELPKLQRICGRRMLTPNLEIVKIRGCWSLKRLPSVRQPALPLAVRHQQPAMDYERELLHPRMRTTLVNHPTVDCEKDWWESLEWDGEAAGHHPSHYKLTHSAYWNKTQLRTSVLR</sequence>
<name>A0A194YLT8_SORBI</name>
<dbReference type="PANTHER" id="PTHR33463">
    <property type="entry name" value="NB-ARC DOMAIN-CONTAINING PROTEIN-RELATED"/>
    <property type="match status" value="1"/>
</dbReference>
<organism evidence="2 3">
    <name type="scientific">Sorghum bicolor</name>
    <name type="common">Sorghum</name>
    <name type="synonym">Sorghum vulgare</name>
    <dbReference type="NCBI Taxonomy" id="4558"/>
    <lineage>
        <taxon>Eukaryota</taxon>
        <taxon>Viridiplantae</taxon>
        <taxon>Streptophyta</taxon>
        <taxon>Embryophyta</taxon>
        <taxon>Tracheophyta</taxon>
        <taxon>Spermatophyta</taxon>
        <taxon>Magnoliopsida</taxon>
        <taxon>Liliopsida</taxon>
        <taxon>Poales</taxon>
        <taxon>Poaceae</taxon>
        <taxon>PACMAD clade</taxon>
        <taxon>Panicoideae</taxon>
        <taxon>Andropogonodae</taxon>
        <taxon>Andropogoneae</taxon>
        <taxon>Sorghinae</taxon>
        <taxon>Sorghum</taxon>
    </lineage>
</organism>
<feature type="domain" description="Disease resistance protein At4g27190-like leucine-rich repeats" evidence="1">
    <location>
        <begin position="17"/>
        <end position="126"/>
    </location>
</feature>